<accession>A0A5J4P927</accession>
<dbReference type="EMBL" id="SNRY01010634">
    <property type="protein sequence ID" value="KAA6305518.1"/>
    <property type="molecule type" value="Genomic_DNA"/>
</dbReference>
<keyword evidence="3" id="KW-0949">S-adenosyl-L-methionine</keyword>
<evidence type="ECO:0000313" key="5">
    <source>
        <dbReference type="EMBL" id="KAA6305518.1"/>
    </source>
</evidence>
<dbReference type="Pfam" id="PF01938">
    <property type="entry name" value="TRAM"/>
    <property type="match status" value="1"/>
</dbReference>
<dbReference type="SUPFAM" id="SSF53335">
    <property type="entry name" value="S-adenosyl-L-methionine-dependent methyltransferases"/>
    <property type="match status" value="1"/>
</dbReference>
<gene>
    <name evidence="5" type="ORF">EZS27_042829</name>
</gene>
<dbReference type="Gene3D" id="2.40.50.140">
    <property type="entry name" value="Nucleic acid-binding proteins"/>
    <property type="match status" value="1"/>
</dbReference>
<dbReference type="SUPFAM" id="SSF50249">
    <property type="entry name" value="Nucleic acid-binding proteins"/>
    <property type="match status" value="1"/>
</dbReference>
<dbReference type="PANTHER" id="PTHR11061">
    <property type="entry name" value="RNA M5U METHYLTRANSFERASE"/>
    <property type="match status" value="1"/>
</dbReference>
<feature type="domain" description="TRAM" evidence="4">
    <location>
        <begin position="5"/>
        <end position="63"/>
    </location>
</feature>
<dbReference type="GO" id="GO:0070475">
    <property type="term" value="P:rRNA base methylation"/>
    <property type="evidence" value="ECO:0007669"/>
    <property type="project" value="TreeGrafter"/>
</dbReference>
<dbReference type="InterPro" id="IPR029063">
    <property type="entry name" value="SAM-dependent_MTases_sf"/>
</dbReference>
<evidence type="ECO:0000256" key="3">
    <source>
        <dbReference type="ARBA" id="ARBA00022691"/>
    </source>
</evidence>
<dbReference type="GO" id="GO:0070041">
    <property type="term" value="F:rRNA (uridine-C5-)-methyltransferase activity"/>
    <property type="evidence" value="ECO:0007669"/>
    <property type="project" value="TreeGrafter"/>
</dbReference>
<dbReference type="InterPro" id="IPR002792">
    <property type="entry name" value="TRAM_dom"/>
</dbReference>
<evidence type="ECO:0000256" key="2">
    <source>
        <dbReference type="ARBA" id="ARBA00022679"/>
    </source>
</evidence>
<dbReference type="PANTHER" id="PTHR11061:SF30">
    <property type="entry name" value="TRNA (URACIL(54)-C(5))-METHYLTRANSFERASE"/>
    <property type="match status" value="1"/>
</dbReference>
<sequence length="103" mass="11666">MARNKKQLPLLEKVTITDVAAEGKAVAKVNDLVVFVPYVAPGDVVDLQVRRKKNSYAEAEVVKFHEYSSLRAVPFCQHYGVCGGCKWQILPYPEQLKYKQKQV</sequence>
<reference evidence="5" key="1">
    <citation type="submission" date="2019-03" db="EMBL/GenBank/DDBJ databases">
        <title>Single cell metagenomics reveals metabolic interactions within the superorganism composed of flagellate Streblomastix strix and complex community of Bacteroidetes bacteria on its surface.</title>
        <authorList>
            <person name="Treitli S.C."/>
            <person name="Kolisko M."/>
            <person name="Husnik F."/>
            <person name="Keeling P."/>
            <person name="Hampl V."/>
        </authorList>
    </citation>
    <scope>NUCLEOTIDE SEQUENCE</scope>
    <source>
        <strain evidence="5">STM</strain>
    </source>
</reference>
<comment type="caution">
    <text evidence="5">The sequence shown here is derived from an EMBL/GenBank/DDBJ whole genome shotgun (WGS) entry which is preliminary data.</text>
</comment>
<name>A0A5J4P927_9ZZZZ</name>
<feature type="non-terminal residue" evidence="5">
    <location>
        <position position="103"/>
    </location>
</feature>
<proteinExistence type="predicted"/>
<dbReference type="PROSITE" id="PS50926">
    <property type="entry name" value="TRAM"/>
    <property type="match status" value="1"/>
</dbReference>
<dbReference type="InterPro" id="IPR010280">
    <property type="entry name" value="U5_MeTrfase_fam"/>
</dbReference>
<dbReference type="InterPro" id="IPR012340">
    <property type="entry name" value="NA-bd_OB-fold"/>
</dbReference>
<dbReference type="AlphaFoldDB" id="A0A5J4P927"/>
<evidence type="ECO:0000259" key="4">
    <source>
        <dbReference type="PROSITE" id="PS50926"/>
    </source>
</evidence>
<evidence type="ECO:0000256" key="1">
    <source>
        <dbReference type="ARBA" id="ARBA00022603"/>
    </source>
</evidence>
<keyword evidence="1 5" id="KW-0489">Methyltransferase</keyword>
<protein>
    <submittedName>
        <fullName evidence="5">23S rRNA (Uracil-C(5))-methyltransferase RlmCD</fullName>
        <ecNumber evidence="5">2.1.1.189</ecNumber>
    </submittedName>
</protein>
<dbReference type="EC" id="2.1.1.189" evidence="5"/>
<dbReference type="Gene3D" id="3.40.50.150">
    <property type="entry name" value="Vaccinia Virus protein VP39"/>
    <property type="match status" value="1"/>
</dbReference>
<organism evidence="5">
    <name type="scientific">termite gut metagenome</name>
    <dbReference type="NCBI Taxonomy" id="433724"/>
    <lineage>
        <taxon>unclassified sequences</taxon>
        <taxon>metagenomes</taxon>
        <taxon>organismal metagenomes</taxon>
    </lineage>
</organism>
<keyword evidence="2 5" id="KW-0808">Transferase</keyword>